<protein>
    <submittedName>
        <fullName evidence="1">Uncharacterized protein</fullName>
    </submittedName>
</protein>
<organism evidence="1 2">
    <name type="scientific">Fructilactobacillus florum DSM 22689 = JCM 16035</name>
    <dbReference type="NCBI Taxonomy" id="1423745"/>
    <lineage>
        <taxon>Bacteria</taxon>
        <taxon>Bacillati</taxon>
        <taxon>Bacillota</taxon>
        <taxon>Bacilli</taxon>
        <taxon>Lactobacillales</taxon>
        <taxon>Lactobacillaceae</taxon>
        <taxon>Fructilactobacillus</taxon>
    </lineage>
</organism>
<sequence length="220" mass="25784">MRFNPSLKNSKSVTPNLVNKNNSVKLKANDNNKLNAHDATAKVMFLHESLEGHKDNKLKFTDLLPEKIYCEKIEAAFNPVISDKQLLTHEKKIINLNYDNGNRAKSIFKLVLSDEIINNYWIYEVDINDHKFGLNQRGTFRAFMLYVIDSSELNDNSNMLIVFLLDPHHLVFPIEDKIKKLKKNQVMNKTYDSYKDDSETFLRIFKDKFHKDDFIKIDNL</sequence>
<gene>
    <name evidence="1" type="ORF">FC87_GL000355</name>
</gene>
<name>A0A0R2CD49_9LACO</name>
<dbReference type="STRING" id="1423745.GCA_001311215_00257"/>
<dbReference type="EMBL" id="AYZI01000019">
    <property type="protein sequence ID" value="KRM89479.1"/>
    <property type="molecule type" value="Genomic_DNA"/>
</dbReference>
<evidence type="ECO:0000313" key="1">
    <source>
        <dbReference type="EMBL" id="KRM89479.1"/>
    </source>
</evidence>
<accession>A0A0R2CD49</accession>
<proteinExistence type="predicted"/>
<dbReference type="Proteomes" id="UP000051586">
    <property type="component" value="Unassembled WGS sequence"/>
</dbReference>
<reference evidence="1 2" key="1">
    <citation type="journal article" date="2015" name="Genome Announc.">
        <title>Expanding the biotechnology potential of lactobacilli through comparative genomics of 213 strains and associated genera.</title>
        <authorList>
            <person name="Sun Z."/>
            <person name="Harris H.M."/>
            <person name="McCann A."/>
            <person name="Guo C."/>
            <person name="Argimon S."/>
            <person name="Zhang W."/>
            <person name="Yang X."/>
            <person name="Jeffery I.B."/>
            <person name="Cooney J.C."/>
            <person name="Kagawa T.F."/>
            <person name="Liu W."/>
            <person name="Song Y."/>
            <person name="Salvetti E."/>
            <person name="Wrobel A."/>
            <person name="Rasinkangas P."/>
            <person name="Parkhill J."/>
            <person name="Rea M.C."/>
            <person name="O'Sullivan O."/>
            <person name="Ritari J."/>
            <person name="Douillard F.P."/>
            <person name="Paul Ross R."/>
            <person name="Yang R."/>
            <person name="Briner A.E."/>
            <person name="Felis G.E."/>
            <person name="de Vos W.M."/>
            <person name="Barrangou R."/>
            <person name="Klaenhammer T.R."/>
            <person name="Caufield P.W."/>
            <person name="Cui Y."/>
            <person name="Zhang H."/>
            <person name="O'Toole P.W."/>
        </authorList>
    </citation>
    <scope>NUCLEOTIDE SEQUENCE [LARGE SCALE GENOMIC DNA]</scope>
    <source>
        <strain evidence="1 2">DSM 22689</strain>
    </source>
</reference>
<dbReference type="PATRIC" id="fig|1423745.4.peg.382"/>
<comment type="caution">
    <text evidence="1">The sequence shown here is derived from an EMBL/GenBank/DDBJ whole genome shotgun (WGS) entry which is preliminary data.</text>
</comment>
<dbReference type="RefSeq" id="WP_056961980.1">
    <property type="nucleotide sequence ID" value="NZ_AYZI01000019.1"/>
</dbReference>
<evidence type="ECO:0000313" key="2">
    <source>
        <dbReference type="Proteomes" id="UP000051586"/>
    </source>
</evidence>
<dbReference type="AlphaFoldDB" id="A0A0R2CD49"/>